<keyword evidence="1" id="KW-1133">Transmembrane helix</keyword>
<feature type="transmembrane region" description="Helical" evidence="1">
    <location>
        <begin position="60"/>
        <end position="79"/>
    </location>
</feature>
<keyword evidence="1" id="KW-0812">Transmembrane</keyword>
<reference evidence="2 3" key="1">
    <citation type="journal article" date="2010" name="Stand. Genomic Sci.">
        <title>Complete genome sequence of Methanoplanus petrolearius type strain (SEBR 4847).</title>
        <authorList>
            <person name="Brambilla E."/>
            <person name="Djao O.D."/>
            <person name="Daligault H."/>
            <person name="Lapidus A."/>
            <person name="Lucas S."/>
            <person name="Hammon N."/>
            <person name="Nolan M."/>
            <person name="Tice H."/>
            <person name="Cheng J.F."/>
            <person name="Han C."/>
            <person name="Tapia R."/>
            <person name="Goodwin L."/>
            <person name="Pitluck S."/>
            <person name="Liolios K."/>
            <person name="Ivanova N."/>
            <person name="Mavromatis K."/>
            <person name="Mikhailova N."/>
            <person name="Pati A."/>
            <person name="Chen A."/>
            <person name="Palaniappan K."/>
            <person name="Land M."/>
            <person name="Hauser L."/>
            <person name="Chang Y.J."/>
            <person name="Jeffries C.D."/>
            <person name="Rohde M."/>
            <person name="Spring S."/>
            <person name="Sikorski J."/>
            <person name="Goker M."/>
            <person name="Woyke T."/>
            <person name="Bristow J."/>
            <person name="Eisen J.A."/>
            <person name="Markowitz V."/>
            <person name="Hugenholtz P."/>
            <person name="Kyrpides N.C."/>
            <person name="Klenk H.P."/>
        </authorList>
    </citation>
    <scope>NUCLEOTIDE SEQUENCE [LARGE SCALE GENOMIC DNA]</scope>
    <source>
        <strain evidence="3">DSM 11571 / OCM 486 / SEBR 4847</strain>
    </source>
</reference>
<dbReference type="HOGENOM" id="CLU_1302639_0_0_2"/>
<organism evidence="2 3">
    <name type="scientific">Methanolacinia petrolearia (strain DSM 11571 / OCM 486 / SEBR 4847)</name>
    <name type="common">Methanoplanus petrolearius</name>
    <dbReference type="NCBI Taxonomy" id="679926"/>
    <lineage>
        <taxon>Archaea</taxon>
        <taxon>Methanobacteriati</taxon>
        <taxon>Methanobacteriota</taxon>
        <taxon>Stenosarchaea group</taxon>
        <taxon>Methanomicrobia</taxon>
        <taxon>Methanomicrobiales</taxon>
        <taxon>Methanomicrobiaceae</taxon>
        <taxon>Methanolacinia</taxon>
    </lineage>
</organism>
<feature type="transmembrane region" description="Helical" evidence="1">
    <location>
        <begin position="128"/>
        <end position="152"/>
    </location>
</feature>
<keyword evidence="1" id="KW-0472">Membrane</keyword>
<evidence type="ECO:0000313" key="2">
    <source>
        <dbReference type="EMBL" id="ADN35643.1"/>
    </source>
</evidence>
<dbReference type="RefSeq" id="WP_013328821.1">
    <property type="nucleotide sequence ID" value="NC_014507.1"/>
</dbReference>
<dbReference type="AlphaFoldDB" id="E1RJC5"/>
<keyword evidence="3" id="KW-1185">Reference proteome</keyword>
<feature type="transmembrane region" description="Helical" evidence="1">
    <location>
        <begin position="36"/>
        <end position="53"/>
    </location>
</feature>
<evidence type="ECO:0000313" key="3">
    <source>
        <dbReference type="Proteomes" id="UP000006565"/>
    </source>
</evidence>
<dbReference type="KEGG" id="mpi:Mpet_0874"/>
<proteinExistence type="predicted"/>
<dbReference type="STRING" id="679926.Mpet_0874"/>
<name>E1RJC5_METP4</name>
<gene>
    <name evidence="2" type="ordered locus">Mpet_0874</name>
</gene>
<evidence type="ECO:0000256" key="1">
    <source>
        <dbReference type="SAM" id="Phobius"/>
    </source>
</evidence>
<dbReference type="GeneID" id="9743332"/>
<feature type="transmembrane region" description="Helical" evidence="1">
    <location>
        <begin position="99"/>
        <end position="116"/>
    </location>
</feature>
<feature type="transmembrane region" description="Helical" evidence="1">
    <location>
        <begin position="9"/>
        <end position="30"/>
    </location>
</feature>
<sequence>MNSDIRQFIIIYSPVMAFLGYLLIFSIFFSGTVLPVIFPVVPLVGAVAFLFYLRKKSRLWWIGFPYPLLLLVILVMEFIYTAMPGVLYGLHVLAPSFKIVFYLLIAPASLFLIVAGTKEFRQVLKVPLIAASVVSALILLVLVQSLIALVYGAGPMTTDVTAGFIIFIFAGLFAMPTLIVSGIIYGLKISELIKNDIAGENEENRNLSGVS</sequence>
<dbReference type="Proteomes" id="UP000006565">
    <property type="component" value="Chromosome"/>
</dbReference>
<feature type="transmembrane region" description="Helical" evidence="1">
    <location>
        <begin position="164"/>
        <end position="187"/>
    </location>
</feature>
<accession>E1RJC5</accession>
<dbReference type="OrthoDB" id="378833at2157"/>
<dbReference type="EMBL" id="CP002117">
    <property type="protein sequence ID" value="ADN35643.1"/>
    <property type="molecule type" value="Genomic_DNA"/>
</dbReference>
<protein>
    <submittedName>
        <fullName evidence="2">Uncharacterized protein</fullName>
    </submittedName>
</protein>